<feature type="chain" id="PRO_5045492838" evidence="10">
    <location>
        <begin position="25"/>
        <end position="482"/>
    </location>
</feature>
<keyword evidence="13" id="KW-1185">Reference proteome</keyword>
<name>A0ABV1GSL7_9BACT</name>
<reference evidence="12 13" key="1">
    <citation type="submission" date="2024-03" db="EMBL/GenBank/DDBJ databases">
        <title>Human intestinal bacterial collection.</title>
        <authorList>
            <person name="Pauvert C."/>
            <person name="Hitch T.C.A."/>
            <person name="Clavel T."/>
        </authorList>
    </citation>
    <scope>NUCLEOTIDE SEQUENCE [LARGE SCALE GENOMIC DNA]</scope>
    <source>
        <strain evidence="12 13">CLA-KB-H122</strain>
    </source>
</reference>
<dbReference type="Pfam" id="PF22842">
    <property type="entry name" value="Pel9A-like_beta_helix"/>
    <property type="match status" value="1"/>
</dbReference>
<evidence type="ECO:0000256" key="6">
    <source>
        <dbReference type="ARBA" id="ARBA00022837"/>
    </source>
</evidence>
<dbReference type="EMBL" id="JBBMFL010000001">
    <property type="protein sequence ID" value="MEQ2543390.1"/>
    <property type="molecule type" value="Genomic_DNA"/>
</dbReference>
<evidence type="ECO:0000256" key="5">
    <source>
        <dbReference type="ARBA" id="ARBA00022729"/>
    </source>
</evidence>
<keyword evidence="5 10" id="KW-0732">Signal</keyword>
<dbReference type="InterPro" id="IPR052052">
    <property type="entry name" value="Polysaccharide_Lyase_9"/>
</dbReference>
<dbReference type="RefSeq" id="WP_349093562.1">
    <property type="nucleotide sequence ID" value="NZ_JBBMFL010000001.1"/>
</dbReference>
<dbReference type="Gene3D" id="2.160.20.10">
    <property type="entry name" value="Single-stranded right-handed beta-helix, Pectin lyase-like"/>
    <property type="match status" value="1"/>
</dbReference>
<accession>A0ABV1GSL7</accession>
<evidence type="ECO:0000256" key="10">
    <source>
        <dbReference type="SAM" id="SignalP"/>
    </source>
</evidence>
<dbReference type="InterPro" id="IPR053868">
    <property type="entry name" value="Pel9A-like_beta_helix"/>
</dbReference>
<sequence length="482" mass="52130">MKRFTGIQTQALAAAVLSLFFACAGTPATESGNGDPTPAPGKVIFAAPDAKTSGDGSIERPCTVHQAVEKAAKGWTIYLRGGEYTLVKRLELNAIGTEAKPIRMLAYNGEKPVFECSGLTEAVWSRQGIVLREGCYWYLQGIEVTGAYNEGFRIVNGSHNTFDRCVAHHNGGSGFSMSFGHEKPGEPLPNPDGEKAAWNTFVNCDSYNNFDWWTVNGGVPAAGTNADGFAVKQGSGRGNRFIGCRAWNNSDDAWDLYECGHAVEMTDCWAWHTGHREDHVDMYADRTGGSLTEEVWAGDGNGFKMGGGCLDISGRECRAYSKGTHLLRNCISFDNAKKGFDQNNHPMGAWIENCLSFGNGINFQFWKENTEGTGWVLRNNISMNGARKDQFKGLTLLADDHNSWNLGIKGKPADFVSLSAADAAAPRGADGSLPEHFGRLAAGSAFIDRGAPTETVRGDGFAREPIPYNGSAPDLGAYEYNQ</sequence>
<evidence type="ECO:0000256" key="1">
    <source>
        <dbReference type="ARBA" id="ARBA00001913"/>
    </source>
</evidence>
<evidence type="ECO:0000256" key="9">
    <source>
        <dbReference type="SAM" id="MobiDB-lite"/>
    </source>
</evidence>
<feature type="region of interest" description="Disordered" evidence="9">
    <location>
        <begin position="457"/>
        <end position="482"/>
    </location>
</feature>
<evidence type="ECO:0000256" key="2">
    <source>
        <dbReference type="ARBA" id="ARBA00004613"/>
    </source>
</evidence>
<proteinExistence type="inferred from homology"/>
<comment type="similarity">
    <text evidence="8">Belongs to the polysaccharide lyase 9 family.</text>
</comment>
<feature type="signal peptide" evidence="10">
    <location>
        <begin position="1"/>
        <end position="24"/>
    </location>
</feature>
<keyword evidence="7" id="KW-0456">Lyase</keyword>
<dbReference type="InterPro" id="IPR011050">
    <property type="entry name" value="Pectin_lyase_fold/virulence"/>
</dbReference>
<dbReference type="PANTHER" id="PTHR40088:SF1">
    <property type="entry name" value="PECTATE LYASE PEL9"/>
    <property type="match status" value="1"/>
</dbReference>
<dbReference type="PROSITE" id="PS51257">
    <property type="entry name" value="PROKAR_LIPOPROTEIN"/>
    <property type="match status" value="1"/>
</dbReference>
<dbReference type="Proteomes" id="UP001460202">
    <property type="component" value="Unassembled WGS sequence"/>
</dbReference>
<evidence type="ECO:0000313" key="12">
    <source>
        <dbReference type="EMBL" id="MEQ2543390.1"/>
    </source>
</evidence>
<evidence type="ECO:0000256" key="8">
    <source>
        <dbReference type="ARBA" id="ARBA00038263"/>
    </source>
</evidence>
<dbReference type="InterPro" id="IPR012334">
    <property type="entry name" value="Pectin_lyas_fold"/>
</dbReference>
<comment type="subcellular location">
    <subcellularLocation>
        <location evidence="2">Secreted</location>
    </subcellularLocation>
</comment>
<dbReference type="SUPFAM" id="SSF51126">
    <property type="entry name" value="Pectin lyase-like"/>
    <property type="match status" value="1"/>
</dbReference>
<evidence type="ECO:0000256" key="4">
    <source>
        <dbReference type="ARBA" id="ARBA00022723"/>
    </source>
</evidence>
<protein>
    <submittedName>
        <fullName evidence="12">Right-handed parallel beta-helix repeat-containing protein</fullName>
    </submittedName>
</protein>
<keyword evidence="6" id="KW-0106">Calcium</keyword>
<evidence type="ECO:0000313" key="13">
    <source>
        <dbReference type="Proteomes" id="UP001460202"/>
    </source>
</evidence>
<evidence type="ECO:0000256" key="7">
    <source>
        <dbReference type="ARBA" id="ARBA00023239"/>
    </source>
</evidence>
<keyword evidence="3" id="KW-0964">Secreted</keyword>
<evidence type="ECO:0000256" key="3">
    <source>
        <dbReference type="ARBA" id="ARBA00022525"/>
    </source>
</evidence>
<evidence type="ECO:0000259" key="11">
    <source>
        <dbReference type="Pfam" id="PF22842"/>
    </source>
</evidence>
<feature type="domain" description="Pel9A-like right handed beta-helix region" evidence="11">
    <location>
        <begin position="90"/>
        <end position="365"/>
    </location>
</feature>
<dbReference type="PANTHER" id="PTHR40088">
    <property type="entry name" value="PECTATE LYASE (EUROFUNG)"/>
    <property type="match status" value="1"/>
</dbReference>
<gene>
    <name evidence="12" type="ORF">WMO46_00290</name>
</gene>
<comment type="cofactor">
    <cofactor evidence="1">
        <name>Ca(2+)</name>
        <dbReference type="ChEBI" id="CHEBI:29108"/>
    </cofactor>
</comment>
<keyword evidence="4" id="KW-0479">Metal-binding</keyword>
<comment type="caution">
    <text evidence="12">The sequence shown here is derived from an EMBL/GenBank/DDBJ whole genome shotgun (WGS) entry which is preliminary data.</text>
</comment>
<organism evidence="12 13">
    <name type="scientific">Alistipes intestinihominis</name>
    <dbReference type="NCBI Taxonomy" id="3133172"/>
    <lineage>
        <taxon>Bacteria</taxon>
        <taxon>Pseudomonadati</taxon>
        <taxon>Bacteroidota</taxon>
        <taxon>Bacteroidia</taxon>
        <taxon>Bacteroidales</taxon>
        <taxon>Rikenellaceae</taxon>
        <taxon>Alistipes</taxon>
    </lineage>
</organism>